<evidence type="ECO:0000313" key="4">
    <source>
        <dbReference type="EMBL" id="GFG40344.1"/>
    </source>
</evidence>
<dbReference type="GO" id="GO:0003677">
    <property type="term" value="F:DNA binding"/>
    <property type="evidence" value="ECO:0007669"/>
    <property type="project" value="InterPro"/>
</dbReference>
<gene>
    <name evidence="4" type="ORF">Cfor_00937</name>
</gene>
<feature type="non-terminal residue" evidence="4">
    <location>
        <position position="1"/>
    </location>
</feature>
<comment type="subcellular location">
    <subcellularLocation>
        <location evidence="1">Nucleus</location>
    </subcellularLocation>
</comment>
<reference evidence="5" key="1">
    <citation type="submission" date="2020-01" db="EMBL/GenBank/DDBJ databases">
        <title>Draft genome sequence of the Termite Coptotermes fromosanus.</title>
        <authorList>
            <person name="Itakura S."/>
            <person name="Yosikawa Y."/>
            <person name="Umezawa K."/>
        </authorList>
    </citation>
    <scope>NUCLEOTIDE SEQUENCE [LARGE SCALE GENOMIC DNA]</scope>
</reference>
<feature type="domain" description="BESS" evidence="3">
    <location>
        <begin position="125"/>
        <end position="164"/>
    </location>
</feature>
<dbReference type="InterPro" id="IPR006578">
    <property type="entry name" value="MADF-dom"/>
</dbReference>
<dbReference type="Proteomes" id="UP000502823">
    <property type="component" value="Unassembled WGS sequence"/>
</dbReference>
<dbReference type="OrthoDB" id="6147983at2759"/>
<evidence type="ECO:0000256" key="1">
    <source>
        <dbReference type="PROSITE-ProRule" id="PRU00371"/>
    </source>
</evidence>
<keyword evidence="1" id="KW-0539">Nucleus</keyword>
<sequence>PYCKEKWKNLRCVFVRKLRPSPAGSSKKSSKPYYLSKFMSFILPYIKTNSVCDDMSGNVPNSPTQPEHEDVPSTTDFPELSKQQRKYAENEQTPPVKKQKIKLCEPDKSTECLQSRGMENTSTNENPRQMFLLSLLPEINDMTENQMRIFRRKVLQLIDEIGSVPSTSE</sequence>
<evidence type="ECO:0000256" key="2">
    <source>
        <dbReference type="SAM" id="MobiDB-lite"/>
    </source>
</evidence>
<dbReference type="InterPro" id="IPR004210">
    <property type="entry name" value="BESS_motif"/>
</dbReference>
<dbReference type="Pfam" id="PF10545">
    <property type="entry name" value="MADF_DNA_bdg"/>
    <property type="match status" value="1"/>
</dbReference>
<dbReference type="Pfam" id="PF02944">
    <property type="entry name" value="BESS"/>
    <property type="match status" value="1"/>
</dbReference>
<keyword evidence="5" id="KW-1185">Reference proteome</keyword>
<evidence type="ECO:0000259" key="3">
    <source>
        <dbReference type="PROSITE" id="PS51031"/>
    </source>
</evidence>
<proteinExistence type="predicted"/>
<dbReference type="InParanoid" id="A0A6L2Q7H7"/>
<dbReference type="GO" id="GO:0005634">
    <property type="term" value="C:nucleus"/>
    <property type="evidence" value="ECO:0007669"/>
    <property type="project" value="UniProtKB-SubCell"/>
</dbReference>
<evidence type="ECO:0000313" key="5">
    <source>
        <dbReference type="Proteomes" id="UP000502823"/>
    </source>
</evidence>
<dbReference type="AlphaFoldDB" id="A0A6L2Q7H7"/>
<accession>A0A6L2Q7H7</accession>
<dbReference type="EMBL" id="BLKM01001839">
    <property type="protein sequence ID" value="GFG40344.1"/>
    <property type="molecule type" value="Genomic_DNA"/>
</dbReference>
<dbReference type="PROSITE" id="PS51031">
    <property type="entry name" value="BESS"/>
    <property type="match status" value="1"/>
</dbReference>
<comment type="caution">
    <text evidence="4">The sequence shown here is derived from an EMBL/GenBank/DDBJ whole genome shotgun (WGS) entry which is preliminary data.</text>
</comment>
<protein>
    <recommendedName>
        <fullName evidence="3">BESS domain-containing protein</fullName>
    </recommendedName>
</protein>
<name>A0A6L2Q7H7_COPFO</name>
<organism evidence="4 5">
    <name type="scientific">Coptotermes formosanus</name>
    <name type="common">Formosan subterranean termite</name>
    <dbReference type="NCBI Taxonomy" id="36987"/>
    <lineage>
        <taxon>Eukaryota</taxon>
        <taxon>Metazoa</taxon>
        <taxon>Ecdysozoa</taxon>
        <taxon>Arthropoda</taxon>
        <taxon>Hexapoda</taxon>
        <taxon>Insecta</taxon>
        <taxon>Pterygota</taxon>
        <taxon>Neoptera</taxon>
        <taxon>Polyneoptera</taxon>
        <taxon>Dictyoptera</taxon>
        <taxon>Blattodea</taxon>
        <taxon>Blattoidea</taxon>
        <taxon>Termitoidae</taxon>
        <taxon>Rhinotermitidae</taxon>
        <taxon>Coptotermes</taxon>
    </lineage>
</organism>
<feature type="region of interest" description="Disordered" evidence="2">
    <location>
        <begin position="56"/>
        <end position="98"/>
    </location>
</feature>